<comment type="similarity">
    <text evidence="2 8">Belongs to the major facilitator superfamily. Sugar transporter (TC 2.A.1.1) family.</text>
</comment>
<evidence type="ECO:0000256" key="3">
    <source>
        <dbReference type="ARBA" id="ARBA00022448"/>
    </source>
</evidence>
<feature type="domain" description="Major facilitator superfamily (MFS) profile" evidence="11">
    <location>
        <begin position="14"/>
        <end position="465"/>
    </location>
</feature>
<organism evidence="12 13">
    <name type="scientific">Podospora aff. communis PSN243</name>
    <dbReference type="NCBI Taxonomy" id="3040156"/>
    <lineage>
        <taxon>Eukaryota</taxon>
        <taxon>Fungi</taxon>
        <taxon>Dikarya</taxon>
        <taxon>Ascomycota</taxon>
        <taxon>Pezizomycotina</taxon>
        <taxon>Sordariomycetes</taxon>
        <taxon>Sordariomycetidae</taxon>
        <taxon>Sordariales</taxon>
        <taxon>Podosporaceae</taxon>
        <taxon>Podospora</taxon>
    </lineage>
</organism>
<feature type="transmembrane region" description="Helical" evidence="10">
    <location>
        <begin position="412"/>
        <end position="430"/>
    </location>
</feature>
<keyword evidence="4 10" id="KW-0812">Transmembrane</keyword>
<feature type="transmembrane region" description="Helical" evidence="10">
    <location>
        <begin position="377"/>
        <end position="400"/>
    </location>
</feature>
<evidence type="ECO:0000256" key="7">
    <source>
        <dbReference type="ARBA" id="ARBA00023180"/>
    </source>
</evidence>
<dbReference type="InterPro" id="IPR005829">
    <property type="entry name" value="Sugar_transporter_CS"/>
</dbReference>
<protein>
    <submittedName>
        <fullName evidence="12">High-affinity glucose transporter</fullName>
    </submittedName>
</protein>
<dbReference type="AlphaFoldDB" id="A0AAV9G8D2"/>
<dbReference type="PRINTS" id="PR00171">
    <property type="entry name" value="SUGRTRNSPORT"/>
</dbReference>
<evidence type="ECO:0000256" key="8">
    <source>
        <dbReference type="RuleBase" id="RU003346"/>
    </source>
</evidence>
<feature type="transmembrane region" description="Helical" evidence="10">
    <location>
        <begin position="50"/>
        <end position="71"/>
    </location>
</feature>
<dbReference type="InterPro" id="IPR020846">
    <property type="entry name" value="MFS_dom"/>
</dbReference>
<evidence type="ECO:0000256" key="1">
    <source>
        <dbReference type="ARBA" id="ARBA00004141"/>
    </source>
</evidence>
<feature type="transmembrane region" description="Helical" evidence="10">
    <location>
        <begin position="147"/>
        <end position="168"/>
    </location>
</feature>
<dbReference type="PANTHER" id="PTHR48022:SF47">
    <property type="entry name" value="MAJOR FACILITATOR SUPERFAMILY (MFS) PROFILE DOMAIN-CONTAINING PROTEIN"/>
    <property type="match status" value="1"/>
</dbReference>
<keyword evidence="6 10" id="KW-0472">Membrane</keyword>
<feature type="transmembrane region" description="Helical" evidence="10">
    <location>
        <begin position="442"/>
        <end position="461"/>
    </location>
</feature>
<dbReference type="GO" id="GO:0016020">
    <property type="term" value="C:membrane"/>
    <property type="evidence" value="ECO:0007669"/>
    <property type="project" value="UniProtKB-SubCell"/>
</dbReference>
<sequence length="526" mass="56839">MGIKLPTIYNVHLVAIIATLGGMLFGFDISSMSAIVITRQYIDYFDNPSGLIQGAIGSALAAGSVVGSAFAGPLSDKIGRRDSIFLACVPWLVGTAIQVGCQNVGQLIAGRVLNGITVGITSSQVPVYLAEIAQVEKRGSLVIIQQLAIEFGILIMYFIGYGCAFIDGTASFRTAWGTQFVPCVLLMLGLPFLPRSPRWLAKVGRQEEAIRVLAEIQAGGNTEDARVIAEWEEIVTVMRAEEEAGPGWRKFVKNGMWKRTMAGMTVQAWQQLAGANVIVYYLTYIAQMAGLRGNVAMVTSGVQYAVFIIFTGVMFLFIDKTGRRTLLVYGALGMGLCHLVVGGVMGGHHDYVPGGVGEPPNANIVISVHSGHPANTVILFSYLLIVVYALTLAPVCWIYAAEVWSLGTRATGMSLAALSNWVFNFALGMFTPPAFVNITWKLFIIFGVLCIAAAAWFWVFYPETCGKTLEEVELMFSNDGPRPWNTKKGESRLQAGIDAVKARQEGKVEEDSDAPAPPEAEKIEAV</sequence>
<keyword evidence="5 10" id="KW-1133">Transmembrane helix</keyword>
<dbReference type="SUPFAM" id="SSF103473">
    <property type="entry name" value="MFS general substrate transporter"/>
    <property type="match status" value="1"/>
</dbReference>
<evidence type="ECO:0000256" key="4">
    <source>
        <dbReference type="ARBA" id="ARBA00022692"/>
    </source>
</evidence>
<reference evidence="12" key="1">
    <citation type="journal article" date="2023" name="Mol. Phylogenet. Evol.">
        <title>Genome-scale phylogeny and comparative genomics of the fungal order Sordariales.</title>
        <authorList>
            <person name="Hensen N."/>
            <person name="Bonometti L."/>
            <person name="Westerberg I."/>
            <person name="Brannstrom I.O."/>
            <person name="Guillou S."/>
            <person name="Cros-Aarteil S."/>
            <person name="Calhoun S."/>
            <person name="Haridas S."/>
            <person name="Kuo A."/>
            <person name="Mondo S."/>
            <person name="Pangilinan J."/>
            <person name="Riley R."/>
            <person name="LaButti K."/>
            <person name="Andreopoulos B."/>
            <person name="Lipzen A."/>
            <person name="Chen C."/>
            <person name="Yan M."/>
            <person name="Daum C."/>
            <person name="Ng V."/>
            <person name="Clum A."/>
            <person name="Steindorff A."/>
            <person name="Ohm R.A."/>
            <person name="Martin F."/>
            <person name="Silar P."/>
            <person name="Natvig D.O."/>
            <person name="Lalanne C."/>
            <person name="Gautier V."/>
            <person name="Ament-Velasquez S.L."/>
            <person name="Kruys A."/>
            <person name="Hutchinson M.I."/>
            <person name="Powell A.J."/>
            <person name="Barry K."/>
            <person name="Miller A.N."/>
            <person name="Grigoriev I.V."/>
            <person name="Debuchy R."/>
            <person name="Gladieux P."/>
            <person name="Hiltunen Thoren M."/>
            <person name="Johannesson H."/>
        </authorList>
    </citation>
    <scope>NUCLEOTIDE SEQUENCE</scope>
    <source>
        <strain evidence="12">PSN243</strain>
    </source>
</reference>
<evidence type="ECO:0000313" key="12">
    <source>
        <dbReference type="EMBL" id="KAK4443331.1"/>
    </source>
</evidence>
<keyword evidence="12" id="KW-0762">Sugar transport</keyword>
<dbReference type="InterPro" id="IPR005828">
    <property type="entry name" value="MFS_sugar_transport-like"/>
</dbReference>
<dbReference type="PROSITE" id="PS00217">
    <property type="entry name" value="SUGAR_TRANSPORT_2"/>
    <property type="match status" value="1"/>
</dbReference>
<dbReference type="Gene3D" id="1.20.1250.20">
    <property type="entry name" value="MFS general substrate transporter like domains"/>
    <property type="match status" value="1"/>
</dbReference>
<reference evidence="12" key="2">
    <citation type="submission" date="2023-05" db="EMBL/GenBank/DDBJ databases">
        <authorList>
            <consortium name="Lawrence Berkeley National Laboratory"/>
            <person name="Steindorff A."/>
            <person name="Hensen N."/>
            <person name="Bonometti L."/>
            <person name="Westerberg I."/>
            <person name="Brannstrom I.O."/>
            <person name="Guillou S."/>
            <person name="Cros-Aarteil S."/>
            <person name="Calhoun S."/>
            <person name="Haridas S."/>
            <person name="Kuo A."/>
            <person name="Mondo S."/>
            <person name="Pangilinan J."/>
            <person name="Riley R."/>
            <person name="Labutti K."/>
            <person name="Andreopoulos B."/>
            <person name="Lipzen A."/>
            <person name="Chen C."/>
            <person name="Yanf M."/>
            <person name="Daum C."/>
            <person name="Ng V."/>
            <person name="Clum A."/>
            <person name="Ohm R."/>
            <person name="Martin F."/>
            <person name="Silar P."/>
            <person name="Natvig D."/>
            <person name="Lalanne C."/>
            <person name="Gautier V."/>
            <person name="Ament-Velasquez S.L."/>
            <person name="Kruys A."/>
            <person name="Hutchinson M.I."/>
            <person name="Powell A.J."/>
            <person name="Barry K."/>
            <person name="Miller A.N."/>
            <person name="Grigoriev I.V."/>
            <person name="Debuchy R."/>
            <person name="Gladieux P."/>
            <person name="Thoren M.H."/>
            <person name="Johannesson H."/>
        </authorList>
    </citation>
    <scope>NUCLEOTIDE SEQUENCE</scope>
    <source>
        <strain evidence="12">PSN243</strain>
    </source>
</reference>
<proteinExistence type="inferred from homology"/>
<comment type="caution">
    <text evidence="12">The sequence shown here is derived from an EMBL/GenBank/DDBJ whole genome shotgun (WGS) entry which is preliminary data.</text>
</comment>
<evidence type="ECO:0000256" key="9">
    <source>
        <dbReference type="SAM" id="MobiDB-lite"/>
    </source>
</evidence>
<evidence type="ECO:0000256" key="10">
    <source>
        <dbReference type="SAM" id="Phobius"/>
    </source>
</evidence>
<evidence type="ECO:0000256" key="6">
    <source>
        <dbReference type="ARBA" id="ARBA00023136"/>
    </source>
</evidence>
<dbReference type="EMBL" id="MU865995">
    <property type="protein sequence ID" value="KAK4443331.1"/>
    <property type="molecule type" value="Genomic_DNA"/>
</dbReference>
<dbReference type="InterPro" id="IPR050360">
    <property type="entry name" value="MFS_Sugar_Transporters"/>
</dbReference>
<feature type="transmembrane region" description="Helical" evidence="10">
    <location>
        <begin position="12"/>
        <end position="38"/>
    </location>
</feature>
<dbReference type="Pfam" id="PF00083">
    <property type="entry name" value="Sugar_tr"/>
    <property type="match status" value="1"/>
</dbReference>
<dbReference type="Proteomes" id="UP001321760">
    <property type="component" value="Unassembled WGS sequence"/>
</dbReference>
<keyword evidence="7" id="KW-0325">Glycoprotein</keyword>
<feature type="region of interest" description="Disordered" evidence="9">
    <location>
        <begin position="502"/>
        <end position="526"/>
    </location>
</feature>
<evidence type="ECO:0000313" key="13">
    <source>
        <dbReference type="Proteomes" id="UP001321760"/>
    </source>
</evidence>
<dbReference type="FunFam" id="1.20.1250.20:FF:000026">
    <property type="entry name" value="MFS quinate transporter QutD"/>
    <property type="match status" value="1"/>
</dbReference>
<dbReference type="InterPro" id="IPR036259">
    <property type="entry name" value="MFS_trans_sf"/>
</dbReference>
<name>A0AAV9G8D2_9PEZI</name>
<dbReference type="InterPro" id="IPR003663">
    <property type="entry name" value="Sugar/inositol_transpt"/>
</dbReference>
<dbReference type="PROSITE" id="PS00216">
    <property type="entry name" value="SUGAR_TRANSPORT_1"/>
    <property type="match status" value="1"/>
</dbReference>
<comment type="subcellular location">
    <subcellularLocation>
        <location evidence="1">Membrane</location>
        <topology evidence="1">Multi-pass membrane protein</topology>
    </subcellularLocation>
</comment>
<keyword evidence="13" id="KW-1185">Reference proteome</keyword>
<feature type="transmembrane region" description="Helical" evidence="10">
    <location>
        <begin position="301"/>
        <end position="319"/>
    </location>
</feature>
<keyword evidence="3 8" id="KW-0813">Transport</keyword>
<feature type="transmembrane region" description="Helical" evidence="10">
    <location>
        <begin position="326"/>
        <end position="345"/>
    </location>
</feature>
<evidence type="ECO:0000259" key="11">
    <source>
        <dbReference type="PROSITE" id="PS50850"/>
    </source>
</evidence>
<dbReference type="GO" id="GO:0005351">
    <property type="term" value="F:carbohydrate:proton symporter activity"/>
    <property type="evidence" value="ECO:0007669"/>
    <property type="project" value="TreeGrafter"/>
</dbReference>
<dbReference type="NCBIfam" id="TIGR00879">
    <property type="entry name" value="SP"/>
    <property type="match status" value="1"/>
</dbReference>
<feature type="transmembrane region" description="Helical" evidence="10">
    <location>
        <begin position="174"/>
        <end position="193"/>
    </location>
</feature>
<evidence type="ECO:0000256" key="2">
    <source>
        <dbReference type="ARBA" id="ARBA00010992"/>
    </source>
</evidence>
<dbReference type="PANTHER" id="PTHR48022">
    <property type="entry name" value="PLASTIDIC GLUCOSE TRANSPORTER 4"/>
    <property type="match status" value="1"/>
</dbReference>
<dbReference type="PROSITE" id="PS50850">
    <property type="entry name" value="MFS"/>
    <property type="match status" value="1"/>
</dbReference>
<dbReference type="CDD" id="cd17356">
    <property type="entry name" value="MFS_HXT"/>
    <property type="match status" value="1"/>
</dbReference>
<gene>
    <name evidence="12" type="ORF">QBC34DRAFT_386409</name>
</gene>
<accession>A0AAV9G8D2</accession>
<evidence type="ECO:0000256" key="5">
    <source>
        <dbReference type="ARBA" id="ARBA00022989"/>
    </source>
</evidence>
<feature type="transmembrane region" description="Helical" evidence="10">
    <location>
        <begin position="268"/>
        <end position="289"/>
    </location>
</feature>